<dbReference type="Proteomes" id="UP000182932">
    <property type="component" value="Unassembled WGS sequence"/>
</dbReference>
<dbReference type="InterPro" id="IPR016181">
    <property type="entry name" value="Acyl_CoA_acyltransferase"/>
</dbReference>
<dbReference type="Gene3D" id="3.40.630.30">
    <property type="match status" value="1"/>
</dbReference>
<dbReference type="Pfam" id="PF00583">
    <property type="entry name" value="Acetyltransf_1"/>
    <property type="match status" value="1"/>
</dbReference>
<dbReference type="GO" id="GO:0016747">
    <property type="term" value="F:acyltransferase activity, transferring groups other than amino-acyl groups"/>
    <property type="evidence" value="ECO:0007669"/>
    <property type="project" value="InterPro"/>
</dbReference>
<keyword evidence="6" id="KW-1185">Reference proteome</keyword>
<evidence type="ECO:0000313" key="5">
    <source>
        <dbReference type="EMBL" id="SEK05212.1"/>
    </source>
</evidence>
<dbReference type="PANTHER" id="PTHR43800">
    <property type="entry name" value="PEPTIDYL-LYSINE N-ACETYLTRANSFERASE YJAB"/>
    <property type="match status" value="1"/>
</dbReference>
<keyword evidence="1" id="KW-0808">Transferase</keyword>
<comment type="caution">
    <text evidence="5">The sequence shown here is derived from an EMBL/GenBank/DDBJ whole genome shotgun (WGS) entry which is preliminary data.</text>
</comment>
<organism evidence="5 6">
    <name type="scientific">Marinovum algicola</name>
    <dbReference type="NCBI Taxonomy" id="42444"/>
    <lineage>
        <taxon>Bacteria</taxon>
        <taxon>Pseudomonadati</taxon>
        <taxon>Pseudomonadota</taxon>
        <taxon>Alphaproteobacteria</taxon>
        <taxon>Rhodobacterales</taxon>
        <taxon>Roseobacteraceae</taxon>
        <taxon>Marinovum</taxon>
    </lineage>
</organism>
<gene>
    <name evidence="5" type="ORF">SAMN04487940_12160</name>
</gene>
<protein>
    <recommendedName>
        <fullName evidence="4">N-acetyltransferase domain-containing protein</fullName>
    </recommendedName>
</protein>
<dbReference type="RefSeq" id="WP_074838969.1">
    <property type="nucleotide sequence ID" value="NZ_FNYY01000021.1"/>
</dbReference>
<evidence type="ECO:0000259" key="4">
    <source>
        <dbReference type="PROSITE" id="PS51186"/>
    </source>
</evidence>
<dbReference type="GeneID" id="80820450"/>
<dbReference type="SUPFAM" id="SSF55729">
    <property type="entry name" value="Acyl-CoA N-acyltransferases (Nat)"/>
    <property type="match status" value="1"/>
</dbReference>
<evidence type="ECO:0000256" key="3">
    <source>
        <dbReference type="SAM" id="MobiDB-lite"/>
    </source>
</evidence>
<feature type="region of interest" description="Disordered" evidence="3">
    <location>
        <begin position="176"/>
        <end position="199"/>
    </location>
</feature>
<dbReference type="AlphaFoldDB" id="A0A975WE16"/>
<dbReference type="PROSITE" id="PS51186">
    <property type="entry name" value="GNAT"/>
    <property type="match status" value="1"/>
</dbReference>
<proteinExistence type="predicted"/>
<reference evidence="5 6" key="1">
    <citation type="submission" date="2016-10" db="EMBL/GenBank/DDBJ databases">
        <authorList>
            <person name="Varghese N."/>
            <person name="Submissions S."/>
        </authorList>
    </citation>
    <scope>NUCLEOTIDE SEQUENCE [LARGE SCALE GENOMIC DNA]</scope>
    <source>
        <strain evidence="5 6">FF3</strain>
    </source>
</reference>
<dbReference type="EMBL" id="FNYY01000021">
    <property type="protein sequence ID" value="SEK05212.1"/>
    <property type="molecule type" value="Genomic_DNA"/>
</dbReference>
<dbReference type="CDD" id="cd04301">
    <property type="entry name" value="NAT_SF"/>
    <property type="match status" value="1"/>
</dbReference>
<evidence type="ECO:0000256" key="2">
    <source>
        <dbReference type="ARBA" id="ARBA00023315"/>
    </source>
</evidence>
<feature type="domain" description="N-acetyltransferase" evidence="4">
    <location>
        <begin position="38"/>
        <end position="199"/>
    </location>
</feature>
<evidence type="ECO:0000313" key="6">
    <source>
        <dbReference type="Proteomes" id="UP000182932"/>
    </source>
</evidence>
<evidence type="ECO:0000256" key="1">
    <source>
        <dbReference type="ARBA" id="ARBA00022679"/>
    </source>
</evidence>
<accession>A0A975WE16</accession>
<keyword evidence="2" id="KW-0012">Acyltransferase</keyword>
<dbReference type="PANTHER" id="PTHR43800:SF1">
    <property type="entry name" value="PEPTIDYL-LYSINE N-ACETYLTRANSFERASE YJAB"/>
    <property type="match status" value="1"/>
</dbReference>
<name>A0A975WE16_9RHOB</name>
<dbReference type="InterPro" id="IPR000182">
    <property type="entry name" value="GNAT_dom"/>
</dbReference>
<sequence>MLADGSHDIPPGKVVEVTTYLEMRRPPPARGGAMPEGCTIRHVTDPDPAWYRALFLRVGGADWLWFSRLRLSEAALGAAITDPGVEVYAVECQGRAEGLLELDSRDGESCELAYFGLTPALIGQGVGRALMNFAIERAFSRPITRFHVHTCQLDSPQALGFYRRAGFTPVRQSVEVSDDPRLTGDLPPEAGSHVPIFRP</sequence>